<dbReference type="HAMAP" id="MF_00179">
    <property type="entry name" value="RibA"/>
    <property type="match status" value="1"/>
</dbReference>
<protein>
    <recommendedName>
        <fullName evidence="18 19">Multifunctional fusion protein</fullName>
    </recommendedName>
    <domain>
        <recommendedName>
            <fullName evidence="18">GTP cyclohydrolase-2</fullName>
            <ecNumber evidence="18">3.5.4.25</ecNumber>
        </recommendedName>
        <alternativeName>
            <fullName evidence="18">GTP cyclohydrolase II</fullName>
        </alternativeName>
    </domain>
    <domain>
        <recommendedName>
            <fullName evidence="19">3,4-dihydroxy-2-butanone 4-phosphate synthase</fullName>
            <shortName evidence="19">DHBP synthase</shortName>
            <ecNumber evidence="19">4.1.99.12</ecNumber>
        </recommendedName>
    </domain>
</protein>
<proteinExistence type="inferred from homology"/>
<reference evidence="21 22" key="1">
    <citation type="submission" date="2016-11" db="EMBL/GenBank/DDBJ databases">
        <title>Genome sequencing of Zhihengliuella aestuarii B18 antagonistic to Plasmodiophora brassicae.</title>
        <authorList>
            <person name="Luo Y."/>
        </authorList>
    </citation>
    <scope>NUCLEOTIDE SEQUENCE [LARGE SCALE GENOMIC DNA]</scope>
    <source>
        <strain evidence="21 22">B18</strain>
    </source>
</reference>
<evidence type="ECO:0000256" key="14">
    <source>
        <dbReference type="ARBA" id="ARBA00023211"/>
    </source>
</evidence>
<dbReference type="CDD" id="cd00641">
    <property type="entry name" value="GTP_cyclohydro2"/>
    <property type="match status" value="1"/>
</dbReference>
<evidence type="ECO:0000256" key="7">
    <source>
        <dbReference type="ARBA" id="ARBA00022619"/>
    </source>
</evidence>
<evidence type="ECO:0000256" key="19">
    <source>
        <dbReference type="HAMAP-Rule" id="MF_00180"/>
    </source>
</evidence>
<dbReference type="EC" id="3.5.4.25" evidence="18"/>
<feature type="binding site" evidence="18">
    <location>
        <position position="383"/>
    </location>
    <ligand>
        <name>GTP</name>
        <dbReference type="ChEBI" id="CHEBI:37565"/>
    </ligand>
</feature>
<evidence type="ECO:0000256" key="4">
    <source>
        <dbReference type="ARBA" id="ARBA00004904"/>
    </source>
</evidence>
<comment type="subunit">
    <text evidence="6 19">Homodimer.</text>
</comment>
<comment type="cofactor">
    <cofactor evidence="19">
        <name>Mg(2+)</name>
        <dbReference type="ChEBI" id="CHEBI:18420"/>
    </cofactor>
    <cofactor evidence="19">
        <name>Mn(2+)</name>
        <dbReference type="ChEBI" id="CHEBI:29035"/>
    </cofactor>
    <text evidence="19">Binds 2 divalent metal cations per subunit. Magnesium or manganese.</text>
</comment>
<dbReference type="NCBIfam" id="TIGR00506">
    <property type="entry name" value="ribB"/>
    <property type="match status" value="1"/>
</dbReference>
<keyword evidence="22" id="KW-1185">Reference proteome</keyword>
<evidence type="ECO:0000259" key="20">
    <source>
        <dbReference type="Pfam" id="PF00925"/>
    </source>
</evidence>
<dbReference type="PANTHER" id="PTHR21327">
    <property type="entry name" value="GTP CYCLOHYDROLASE II-RELATED"/>
    <property type="match status" value="1"/>
</dbReference>
<keyword evidence="9 18" id="KW-0547">Nucleotide-binding</keyword>
<evidence type="ECO:0000256" key="8">
    <source>
        <dbReference type="ARBA" id="ARBA00022723"/>
    </source>
</evidence>
<sequence>MSETTDSNEITLDPVEDAIAAIAAGRAVVVVDDEDRENEGDIIFAAAHATTALMAWTIRHTSGVICVPMGGDLADKLELPPMVQVNQDAKGTAYTVSCDAAHGVSTGISAADRALTAKTLANPAAKPSDITRPGHIFPLRAVDGGVLQRRGHTEASVDLCALAGVEPVGVIAEIVHDDGEMMRLPALREFANEFNIPLISIEDLVAYRESLGDKSLSSDLEAVVTGGPTVSLPTPHGTFTVQAWVEHRSGVEHFSLSAPGAGTAEGSTTTTQLASEPHLPHVRIHSECLTGDVFGSYRCDCGEQLDAALEIVAKEGGTVLYLRGQEGRGIGLANKIRAYALQDQGADTVEANEQLGLPVDARNFDAAAAILHKLGHEQIRLVTNNPTKSESLLAAGIDVVENVELPIPARAENERYLRTKRERMHHRLADEVFTSTAVTPTPSIGEK</sequence>
<feature type="binding site" evidence="18">
    <location>
        <position position="288"/>
    </location>
    <ligand>
        <name>Zn(2+)</name>
        <dbReference type="ChEBI" id="CHEBI:29105"/>
        <note>catalytic</note>
    </ligand>
</feature>
<dbReference type="SUPFAM" id="SSF55821">
    <property type="entry name" value="YrdC/RibB"/>
    <property type="match status" value="1"/>
</dbReference>
<dbReference type="InterPro" id="IPR000926">
    <property type="entry name" value="RibA"/>
</dbReference>
<keyword evidence="15 19" id="KW-0456">Lyase</keyword>
<dbReference type="HAMAP" id="MF_00180">
    <property type="entry name" value="RibB"/>
    <property type="match status" value="1"/>
</dbReference>
<evidence type="ECO:0000256" key="10">
    <source>
        <dbReference type="ARBA" id="ARBA00022801"/>
    </source>
</evidence>
<dbReference type="GO" id="GO:0008686">
    <property type="term" value="F:3,4-dihydroxy-2-butanone-4-phosphate synthase activity"/>
    <property type="evidence" value="ECO:0007669"/>
    <property type="project" value="UniProtKB-UniRule"/>
</dbReference>
<dbReference type="GO" id="GO:0030145">
    <property type="term" value="F:manganese ion binding"/>
    <property type="evidence" value="ECO:0007669"/>
    <property type="project" value="UniProtKB-UniRule"/>
</dbReference>
<feature type="active site" description="Proton acceptor" evidence="18">
    <location>
        <position position="360"/>
    </location>
</feature>
<comment type="catalytic activity">
    <reaction evidence="1 19">
        <text>D-ribulose 5-phosphate = (2S)-2-hydroxy-3-oxobutyl phosphate + formate + H(+)</text>
        <dbReference type="Rhea" id="RHEA:18457"/>
        <dbReference type="ChEBI" id="CHEBI:15378"/>
        <dbReference type="ChEBI" id="CHEBI:15740"/>
        <dbReference type="ChEBI" id="CHEBI:58121"/>
        <dbReference type="ChEBI" id="CHEBI:58830"/>
        <dbReference type="EC" id="4.1.99.12"/>
    </reaction>
</comment>
<evidence type="ECO:0000256" key="2">
    <source>
        <dbReference type="ARBA" id="ARBA00002284"/>
    </source>
</evidence>
<evidence type="ECO:0000256" key="9">
    <source>
        <dbReference type="ARBA" id="ARBA00022741"/>
    </source>
</evidence>
<feature type="binding site" evidence="18">
    <location>
        <position position="304"/>
    </location>
    <ligand>
        <name>GTP</name>
        <dbReference type="ChEBI" id="CHEBI:37565"/>
    </ligand>
</feature>
<feature type="binding site" evidence="19">
    <location>
        <position position="37"/>
    </location>
    <ligand>
        <name>Mg(2+)</name>
        <dbReference type="ChEBI" id="CHEBI:18420"/>
        <label>1</label>
    </ligand>
</feature>
<evidence type="ECO:0000256" key="18">
    <source>
        <dbReference type="HAMAP-Rule" id="MF_00179"/>
    </source>
</evidence>
<comment type="function">
    <text evidence="2 19">Catalyzes the conversion of D-ribulose 5-phosphate to formate and 3,4-dihydroxy-2-butanone 4-phosphate.</text>
</comment>
<feature type="binding site" evidence="19">
    <location>
        <position position="41"/>
    </location>
    <ligand>
        <name>D-ribulose 5-phosphate</name>
        <dbReference type="ChEBI" id="CHEBI:58121"/>
    </ligand>
</feature>
<feature type="binding site" evidence="18">
    <location>
        <position position="388"/>
    </location>
    <ligand>
        <name>GTP</name>
        <dbReference type="ChEBI" id="CHEBI:37565"/>
    </ligand>
</feature>
<dbReference type="PIRSF" id="PIRSF001259">
    <property type="entry name" value="RibA"/>
    <property type="match status" value="1"/>
</dbReference>
<evidence type="ECO:0000256" key="12">
    <source>
        <dbReference type="ARBA" id="ARBA00022842"/>
    </source>
</evidence>
<evidence type="ECO:0000256" key="5">
    <source>
        <dbReference type="ARBA" id="ARBA00005520"/>
    </source>
</evidence>
<feature type="binding site" evidence="18">
    <location>
        <begin position="283"/>
        <end position="287"/>
    </location>
    <ligand>
        <name>GTP</name>
        <dbReference type="ChEBI" id="CHEBI:37565"/>
    </ligand>
</feature>
<comment type="function">
    <text evidence="18">Catalyzes the conversion of GTP to 2,5-diamino-6-ribosylamino-4(3H)-pyrimidinone 5'-phosphate (DARP), formate and pyrophosphate.</text>
</comment>
<comment type="pathway">
    <text evidence="4 19">Cofactor biosynthesis; riboflavin biosynthesis; 2-hydroxy-3-oxobutyl phosphate from D-ribulose 5-phosphate: step 1/1.</text>
</comment>
<feature type="binding site" evidence="18">
    <location>
        <position position="348"/>
    </location>
    <ligand>
        <name>GTP</name>
        <dbReference type="ChEBI" id="CHEBI:37565"/>
    </ligand>
</feature>
<dbReference type="RefSeq" id="WP_071893284.1">
    <property type="nucleotide sequence ID" value="NZ_CP018135.1"/>
</dbReference>
<dbReference type="GO" id="GO:0003935">
    <property type="term" value="F:GTP cyclohydrolase II activity"/>
    <property type="evidence" value="ECO:0007669"/>
    <property type="project" value="UniProtKB-UniRule"/>
</dbReference>
<evidence type="ECO:0000256" key="16">
    <source>
        <dbReference type="ARBA" id="ARBA00049295"/>
    </source>
</evidence>
<evidence type="ECO:0000256" key="1">
    <source>
        <dbReference type="ARBA" id="ARBA00000141"/>
    </source>
</evidence>
<evidence type="ECO:0000313" key="21">
    <source>
        <dbReference type="EMBL" id="APF39809.1"/>
    </source>
</evidence>
<comment type="similarity">
    <text evidence="18">Belongs to the GTP cyclohydrolase II family.</text>
</comment>
<feature type="binding site" evidence="19">
    <location>
        <position position="37"/>
    </location>
    <ligand>
        <name>Mg(2+)</name>
        <dbReference type="ChEBI" id="CHEBI:18420"/>
        <label>2</label>
    </ligand>
</feature>
<dbReference type="GO" id="GO:0009231">
    <property type="term" value="P:riboflavin biosynthetic process"/>
    <property type="evidence" value="ECO:0007669"/>
    <property type="project" value="UniProtKB-UniRule"/>
</dbReference>
<dbReference type="GO" id="GO:0005525">
    <property type="term" value="F:GTP binding"/>
    <property type="evidence" value="ECO:0007669"/>
    <property type="project" value="UniProtKB-KW"/>
</dbReference>
<keyword evidence="10 18" id="KW-0378">Hydrolase</keyword>
<dbReference type="GO" id="GO:0000287">
    <property type="term" value="F:magnesium ion binding"/>
    <property type="evidence" value="ECO:0007669"/>
    <property type="project" value="UniProtKB-UniRule"/>
</dbReference>
<organism evidence="21 22">
    <name type="scientific">Neomicrococcus aestuarii</name>
    <dbReference type="NCBI Taxonomy" id="556325"/>
    <lineage>
        <taxon>Bacteria</taxon>
        <taxon>Bacillati</taxon>
        <taxon>Actinomycetota</taxon>
        <taxon>Actinomycetes</taxon>
        <taxon>Micrococcales</taxon>
        <taxon>Micrococcaceae</taxon>
        <taxon>Neomicrococcus</taxon>
    </lineage>
</organism>
<dbReference type="AlphaFoldDB" id="A0A1L2ZKS4"/>
<feature type="domain" description="GTP cyclohydrolase II" evidence="20">
    <location>
        <begin position="230"/>
        <end position="403"/>
    </location>
</feature>
<dbReference type="Pfam" id="PF00925">
    <property type="entry name" value="GTP_cyclohydro2"/>
    <property type="match status" value="1"/>
</dbReference>
<evidence type="ECO:0000256" key="11">
    <source>
        <dbReference type="ARBA" id="ARBA00022833"/>
    </source>
</evidence>
<dbReference type="GO" id="GO:0005829">
    <property type="term" value="C:cytosol"/>
    <property type="evidence" value="ECO:0007669"/>
    <property type="project" value="UniProtKB-ARBA"/>
</dbReference>
<keyword evidence="8 19" id="KW-0479">Metal-binding</keyword>
<keyword evidence="7 19" id="KW-0686">Riboflavin biosynthesis</keyword>
<evidence type="ECO:0000256" key="13">
    <source>
        <dbReference type="ARBA" id="ARBA00023134"/>
    </source>
</evidence>
<evidence type="ECO:0000256" key="17">
    <source>
        <dbReference type="ARBA" id="ARBA00060730"/>
    </source>
</evidence>
<dbReference type="STRING" id="556325.BHE16_00850"/>
<gene>
    <name evidence="19" type="primary">ribB</name>
    <name evidence="18" type="synonym">ribA</name>
    <name evidence="21" type="ORF">BHE16_00850</name>
</gene>
<dbReference type="Pfam" id="PF00926">
    <property type="entry name" value="DHBP_synthase"/>
    <property type="match status" value="1"/>
</dbReference>
<dbReference type="InterPro" id="IPR032677">
    <property type="entry name" value="GTP_cyclohydro_II"/>
</dbReference>
<accession>A0A1L2ZKS4</accession>
<evidence type="ECO:0000256" key="3">
    <source>
        <dbReference type="ARBA" id="ARBA00004853"/>
    </source>
</evidence>
<feature type="binding site" evidence="18">
    <location>
        <position position="299"/>
    </location>
    <ligand>
        <name>Zn(2+)</name>
        <dbReference type="ChEBI" id="CHEBI:29105"/>
        <note>catalytic</note>
    </ligand>
</feature>
<comment type="similarity">
    <text evidence="5">In the N-terminal section; belongs to the DHBP synthase family.</text>
</comment>
<dbReference type="Gene3D" id="3.90.870.10">
    <property type="entry name" value="DHBP synthase"/>
    <property type="match status" value="1"/>
</dbReference>
<keyword evidence="13 18" id="KW-0342">GTP-binding</keyword>
<dbReference type="KEGG" id="nae:BHE16_00850"/>
<feature type="binding site" evidence="19">
    <location>
        <position position="152"/>
    </location>
    <ligand>
        <name>Mg(2+)</name>
        <dbReference type="ChEBI" id="CHEBI:18420"/>
        <label>2</label>
    </ligand>
</feature>
<feature type="site" description="Essential for catalytic activity" evidence="19">
    <location>
        <position position="173"/>
    </location>
</feature>
<keyword evidence="11 18" id="KW-0862">Zinc</keyword>
<dbReference type="EC" id="4.1.99.12" evidence="19"/>
<dbReference type="InterPro" id="IPR017945">
    <property type="entry name" value="DHBP_synth_RibB-like_a/b_dom"/>
</dbReference>
<feature type="binding site" evidence="18">
    <location>
        <position position="301"/>
    </location>
    <ligand>
        <name>Zn(2+)</name>
        <dbReference type="ChEBI" id="CHEBI:29105"/>
        <note>catalytic</note>
    </ligand>
</feature>
<comment type="similarity">
    <text evidence="17 19">Belongs to the DHBP synthase family.</text>
</comment>
<dbReference type="EMBL" id="CP018135">
    <property type="protein sequence ID" value="APF39809.1"/>
    <property type="molecule type" value="Genomic_DNA"/>
</dbReference>
<dbReference type="OrthoDB" id="9793111at2"/>
<feature type="active site" description="Nucleophile" evidence="18">
    <location>
        <position position="362"/>
    </location>
</feature>
<dbReference type="PANTHER" id="PTHR21327:SF18">
    <property type="entry name" value="3,4-DIHYDROXY-2-BUTANONE 4-PHOSPHATE SYNTHASE"/>
    <property type="match status" value="1"/>
</dbReference>
<dbReference type="InterPro" id="IPR036144">
    <property type="entry name" value="RibA-like_sf"/>
</dbReference>
<dbReference type="GO" id="GO:0008270">
    <property type="term" value="F:zinc ion binding"/>
    <property type="evidence" value="ECO:0007669"/>
    <property type="project" value="UniProtKB-UniRule"/>
</dbReference>
<dbReference type="Gene3D" id="3.40.50.10990">
    <property type="entry name" value="GTP cyclohydrolase II"/>
    <property type="match status" value="1"/>
</dbReference>
<comment type="pathway">
    <text evidence="3 18">Cofactor biosynthesis; riboflavin biosynthesis; 5-amino-6-(D-ribitylamino)uracil from GTP: step 1/4.</text>
</comment>
<keyword evidence="12 19" id="KW-0460">Magnesium</keyword>
<comment type="catalytic activity">
    <reaction evidence="16 18">
        <text>GTP + 4 H2O = 2,5-diamino-6-hydroxy-4-(5-phosphoribosylamino)-pyrimidine + formate + 2 phosphate + 3 H(+)</text>
        <dbReference type="Rhea" id="RHEA:23704"/>
        <dbReference type="ChEBI" id="CHEBI:15377"/>
        <dbReference type="ChEBI" id="CHEBI:15378"/>
        <dbReference type="ChEBI" id="CHEBI:15740"/>
        <dbReference type="ChEBI" id="CHEBI:37565"/>
        <dbReference type="ChEBI" id="CHEBI:43474"/>
        <dbReference type="ChEBI" id="CHEBI:58614"/>
        <dbReference type="EC" id="3.5.4.25"/>
    </reaction>
</comment>
<feature type="site" description="Essential for catalytic activity" evidence="19">
    <location>
        <position position="135"/>
    </location>
</feature>
<feature type="binding site" evidence="18">
    <location>
        <begin position="326"/>
        <end position="328"/>
    </location>
    <ligand>
        <name>GTP</name>
        <dbReference type="ChEBI" id="CHEBI:37565"/>
    </ligand>
</feature>
<name>A0A1L2ZKS4_9MICC</name>
<comment type="cofactor">
    <cofactor evidence="18">
        <name>Zn(2+)</name>
        <dbReference type="ChEBI" id="CHEBI:29105"/>
    </cofactor>
    <text evidence="18">Binds 1 zinc ion per subunit.</text>
</comment>
<evidence type="ECO:0000256" key="6">
    <source>
        <dbReference type="ARBA" id="ARBA00011738"/>
    </source>
</evidence>
<dbReference type="UniPathway" id="UPA00275">
    <property type="reaction ID" value="UER00399"/>
</dbReference>
<evidence type="ECO:0000313" key="22">
    <source>
        <dbReference type="Proteomes" id="UP000183530"/>
    </source>
</evidence>
<dbReference type="FunFam" id="3.90.870.10:FF:000002">
    <property type="entry name" value="3,4-dihydroxy-2-butanone 4-phosphate synthase"/>
    <property type="match status" value="1"/>
</dbReference>
<feature type="binding site" evidence="19">
    <location>
        <begin position="36"/>
        <end position="37"/>
    </location>
    <ligand>
        <name>D-ribulose 5-phosphate</name>
        <dbReference type="ChEBI" id="CHEBI:58121"/>
    </ligand>
</feature>
<dbReference type="NCBIfam" id="NF001591">
    <property type="entry name" value="PRK00393.1"/>
    <property type="match status" value="1"/>
</dbReference>
<evidence type="ECO:0000256" key="15">
    <source>
        <dbReference type="ARBA" id="ARBA00023239"/>
    </source>
</evidence>
<feature type="binding site" evidence="19">
    <location>
        <begin position="149"/>
        <end position="153"/>
    </location>
    <ligand>
        <name>D-ribulose 5-phosphate</name>
        <dbReference type="ChEBI" id="CHEBI:58121"/>
    </ligand>
</feature>
<keyword evidence="14 19" id="KW-0464">Manganese</keyword>
<dbReference type="FunFam" id="3.40.50.10990:FF:000002">
    <property type="entry name" value="GTP cyclohydrolase-2"/>
    <property type="match status" value="1"/>
</dbReference>
<dbReference type="InterPro" id="IPR000422">
    <property type="entry name" value="DHBP_synthase_RibB"/>
</dbReference>
<dbReference type="Proteomes" id="UP000183530">
    <property type="component" value="Chromosome"/>
</dbReference>
<dbReference type="SUPFAM" id="SSF142695">
    <property type="entry name" value="RibA-like"/>
    <property type="match status" value="1"/>
</dbReference>